<evidence type="ECO:0000313" key="3">
    <source>
        <dbReference type="Proteomes" id="UP000756921"/>
    </source>
</evidence>
<feature type="compositionally biased region" description="Polar residues" evidence="1">
    <location>
        <begin position="38"/>
        <end position="50"/>
    </location>
</feature>
<feature type="region of interest" description="Disordered" evidence="1">
    <location>
        <begin position="75"/>
        <end position="95"/>
    </location>
</feature>
<reference evidence="2" key="1">
    <citation type="journal article" date="2020" name="Mol. Plant Microbe Interact.">
        <title>Genome Sequence of the Biocontrol Agent Coniothyrium minitans strain Conio (IMI 134523).</title>
        <authorList>
            <person name="Patel D."/>
            <person name="Shittu T.A."/>
            <person name="Baroncelli R."/>
            <person name="Muthumeenakshi S."/>
            <person name="Osborne T.H."/>
            <person name="Janganan T.K."/>
            <person name="Sreenivasaprasad S."/>
        </authorList>
    </citation>
    <scope>NUCLEOTIDE SEQUENCE</scope>
    <source>
        <strain evidence="2">Conio</strain>
    </source>
</reference>
<dbReference type="EMBL" id="WJXW01000017">
    <property type="protein sequence ID" value="KAF9728991.1"/>
    <property type="molecule type" value="Genomic_DNA"/>
</dbReference>
<dbReference type="Proteomes" id="UP000756921">
    <property type="component" value="Unassembled WGS sequence"/>
</dbReference>
<evidence type="ECO:0000313" key="2">
    <source>
        <dbReference type="EMBL" id="KAF9728991.1"/>
    </source>
</evidence>
<evidence type="ECO:0000256" key="1">
    <source>
        <dbReference type="SAM" id="MobiDB-lite"/>
    </source>
</evidence>
<keyword evidence="3" id="KW-1185">Reference proteome</keyword>
<sequence>MSDLGYRSDTLRPDTLRSDTLRPDTLRSDTLRPDNTLRSDCSSSTPRTQEPFQLEAYGTREECCTLSSVTLSSATLQASPSKRCPSPERLQAPPFQALPITSARLFRTGSSSVPPRRDPRAHLPLVETREKLAREGSKSLQTAPHPTVPTPSPCVLHYQNRGSEVACVRILMHRAAQRLNNYLQSPSARQLTTPF</sequence>
<accession>A0A9P6G4M0</accession>
<gene>
    <name evidence="2" type="ORF">PMIN01_12681</name>
</gene>
<comment type="caution">
    <text evidence="2">The sequence shown here is derived from an EMBL/GenBank/DDBJ whole genome shotgun (WGS) entry which is preliminary data.</text>
</comment>
<proteinExistence type="predicted"/>
<name>A0A9P6G4M0_9PLEO</name>
<feature type="compositionally biased region" description="Basic and acidic residues" evidence="1">
    <location>
        <begin position="9"/>
        <end position="37"/>
    </location>
</feature>
<feature type="region of interest" description="Disordered" evidence="1">
    <location>
        <begin position="1"/>
        <end position="50"/>
    </location>
</feature>
<protein>
    <submittedName>
        <fullName evidence="2">Uncharacterized protein</fullName>
    </submittedName>
</protein>
<organism evidence="2 3">
    <name type="scientific">Paraphaeosphaeria minitans</name>
    <dbReference type="NCBI Taxonomy" id="565426"/>
    <lineage>
        <taxon>Eukaryota</taxon>
        <taxon>Fungi</taxon>
        <taxon>Dikarya</taxon>
        <taxon>Ascomycota</taxon>
        <taxon>Pezizomycotina</taxon>
        <taxon>Dothideomycetes</taxon>
        <taxon>Pleosporomycetidae</taxon>
        <taxon>Pleosporales</taxon>
        <taxon>Massarineae</taxon>
        <taxon>Didymosphaeriaceae</taxon>
        <taxon>Paraphaeosphaeria</taxon>
    </lineage>
</organism>
<dbReference type="AlphaFoldDB" id="A0A9P6G4M0"/>